<evidence type="ECO:0000313" key="2">
    <source>
        <dbReference type="EMBL" id="CAD7626745.1"/>
    </source>
</evidence>
<evidence type="ECO:0000313" key="3">
    <source>
        <dbReference type="Proteomes" id="UP000759131"/>
    </source>
</evidence>
<keyword evidence="1" id="KW-1133">Transmembrane helix</keyword>
<feature type="transmembrane region" description="Helical" evidence="1">
    <location>
        <begin position="149"/>
        <end position="176"/>
    </location>
</feature>
<keyword evidence="1" id="KW-0812">Transmembrane</keyword>
<protein>
    <submittedName>
        <fullName evidence="2">Uncharacterized protein</fullName>
    </submittedName>
</protein>
<feature type="non-terminal residue" evidence="2">
    <location>
        <position position="1"/>
    </location>
</feature>
<name>A0A7R9KRL9_9ACAR</name>
<evidence type="ECO:0000256" key="1">
    <source>
        <dbReference type="SAM" id="Phobius"/>
    </source>
</evidence>
<gene>
    <name evidence="2" type="ORF">OSB1V03_LOCUS7177</name>
</gene>
<dbReference type="Proteomes" id="UP000759131">
    <property type="component" value="Unassembled WGS sequence"/>
</dbReference>
<keyword evidence="3" id="KW-1185">Reference proteome</keyword>
<proteinExistence type="predicted"/>
<dbReference type="AlphaFoldDB" id="A0A7R9KRL9"/>
<accession>A0A7R9KRL9</accession>
<dbReference type="EMBL" id="OC858695">
    <property type="protein sequence ID" value="CAD7626745.1"/>
    <property type="molecule type" value="Genomic_DNA"/>
</dbReference>
<keyword evidence="1" id="KW-0472">Membrane</keyword>
<sequence length="204" mass="23088">SVKPFNALYSCERCDTMWTVGAHSPKYSAVDQCLRCRHDYRPVCVIDTKGTAHPSAAPTLFAHFPSIRFKPEFSTSYYGEYQCSRGRCGRAWSSHQSWLGYQRQCPDCTKWIYPWLLRTHEWVGPDSLSTGNVFKRKARRSVGEHRSGFWARLWLIVAVVLVMAAVAAVVVATGAYDRLVPYVAPVVKDLMAKVDSIYANWGSD</sequence>
<organism evidence="2">
    <name type="scientific">Medioppia subpectinata</name>
    <dbReference type="NCBI Taxonomy" id="1979941"/>
    <lineage>
        <taxon>Eukaryota</taxon>
        <taxon>Metazoa</taxon>
        <taxon>Ecdysozoa</taxon>
        <taxon>Arthropoda</taxon>
        <taxon>Chelicerata</taxon>
        <taxon>Arachnida</taxon>
        <taxon>Acari</taxon>
        <taxon>Acariformes</taxon>
        <taxon>Sarcoptiformes</taxon>
        <taxon>Oribatida</taxon>
        <taxon>Brachypylina</taxon>
        <taxon>Oppioidea</taxon>
        <taxon>Oppiidae</taxon>
        <taxon>Medioppia</taxon>
    </lineage>
</organism>
<reference evidence="2" key="1">
    <citation type="submission" date="2020-11" db="EMBL/GenBank/DDBJ databases">
        <authorList>
            <person name="Tran Van P."/>
        </authorList>
    </citation>
    <scope>NUCLEOTIDE SEQUENCE</scope>
</reference>
<dbReference type="EMBL" id="CAJPIZ010004120">
    <property type="protein sequence ID" value="CAG2107175.1"/>
    <property type="molecule type" value="Genomic_DNA"/>
</dbReference>